<organism evidence="1 2">
    <name type="scientific">Artemisia annua</name>
    <name type="common">Sweet wormwood</name>
    <dbReference type="NCBI Taxonomy" id="35608"/>
    <lineage>
        <taxon>Eukaryota</taxon>
        <taxon>Viridiplantae</taxon>
        <taxon>Streptophyta</taxon>
        <taxon>Embryophyta</taxon>
        <taxon>Tracheophyta</taxon>
        <taxon>Spermatophyta</taxon>
        <taxon>Magnoliopsida</taxon>
        <taxon>eudicotyledons</taxon>
        <taxon>Gunneridae</taxon>
        <taxon>Pentapetalae</taxon>
        <taxon>asterids</taxon>
        <taxon>campanulids</taxon>
        <taxon>Asterales</taxon>
        <taxon>Asteraceae</taxon>
        <taxon>Asteroideae</taxon>
        <taxon>Anthemideae</taxon>
        <taxon>Artemisiinae</taxon>
        <taxon>Artemisia</taxon>
    </lineage>
</organism>
<reference evidence="1 2" key="1">
    <citation type="journal article" date="2018" name="Mol. Plant">
        <title>The genome of Artemisia annua provides insight into the evolution of Asteraceae family and artemisinin biosynthesis.</title>
        <authorList>
            <person name="Shen Q."/>
            <person name="Zhang L."/>
            <person name="Liao Z."/>
            <person name="Wang S."/>
            <person name="Yan T."/>
            <person name="Shi P."/>
            <person name="Liu M."/>
            <person name="Fu X."/>
            <person name="Pan Q."/>
            <person name="Wang Y."/>
            <person name="Lv Z."/>
            <person name="Lu X."/>
            <person name="Zhang F."/>
            <person name="Jiang W."/>
            <person name="Ma Y."/>
            <person name="Chen M."/>
            <person name="Hao X."/>
            <person name="Li L."/>
            <person name="Tang Y."/>
            <person name="Lv G."/>
            <person name="Zhou Y."/>
            <person name="Sun X."/>
            <person name="Brodelius P.E."/>
            <person name="Rose J.K.C."/>
            <person name="Tang K."/>
        </authorList>
    </citation>
    <scope>NUCLEOTIDE SEQUENCE [LARGE SCALE GENOMIC DNA]</scope>
    <source>
        <strain evidence="2">cv. Huhao1</strain>
        <tissue evidence="1">Leaf</tissue>
    </source>
</reference>
<gene>
    <name evidence="1" type="ORF">CTI12_AA108200</name>
</gene>
<keyword evidence="2" id="KW-1185">Reference proteome</keyword>
<protein>
    <submittedName>
        <fullName evidence="1">Uncharacterized protein</fullName>
    </submittedName>
</protein>
<dbReference type="Proteomes" id="UP000245207">
    <property type="component" value="Unassembled WGS sequence"/>
</dbReference>
<sequence>MAVTCLYGGLKRVSRASNFDEHGDRIWRVAKDTVLDSVKSKDLYAIYYLNATLIFTDKTVALWESTI</sequence>
<dbReference type="EMBL" id="PKPP01000712">
    <property type="protein sequence ID" value="PWA89483.1"/>
    <property type="molecule type" value="Genomic_DNA"/>
</dbReference>
<name>A0A2U1PUS8_ARTAN</name>
<dbReference type="AlphaFoldDB" id="A0A2U1PUS8"/>
<comment type="caution">
    <text evidence="1">The sequence shown here is derived from an EMBL/GenBank/DDBJ whole genome shotgun (WGS) entry which is preliminary data.</text>
</comment>
<evidence type="ECO:0000313" key="2">
    <source>
        <dbReference type="Proteomes" id="UP000245207"/>
    </source>
</evidence>
<evidence type="ECO:0000313" key="1">
    <source>
        <dbReference type="EMBL" id="PWA89483.1"/>
    </source>
</evidence>
<accession>A0A2U1PUS8</accession>
<proteinExistence type="predicted"/>